<feature type="transmembrane region" description="Helical" evidence="1">
    <location>
        <begin position="53"/>
        <end position="74"/>
    </location>
</feature>
<keyword evidence="1" id="KW-0812">Transmembrane</keyword>
<dbReference type="AlphaFoldDB" id="A0A6J7HCG9"/>
<name>A0A6J7HCG9_9ZZZZ</name>
<evidence type="ECO:0000256" key="1">
    <source>
        <dbReference type="SAM" id="Phobius"/>
    </source>
</evidence>
<accession>A0A6J7HCG9</accession>
<evidence type="ECO:0000313" key="2">
    <source>
        <dbReference type="EMBL" id="CAB4914563.1"/>
    </source>
</evidence>
<organism evidence="2">
    <name type="scientific">freshwater metagenome</name>
    <dbReference type="NCBI Taxonomy" id="449393"/>
    <lineage>
        <taxon>unclassified sequences</taxon>
        <taxon>metagenomes</taxon>
        <taxon>ecological metagenomes</taxon>
    </lineage>
</organism>
<keyword evidence="1" id="KW-0472">Membrane</keyword>
<reference evidence="2" key="1">
    <citation type="submission" date="2020-05" db="EMBL/GenBank/DDBJ databases">
        <authorList>
            <person name="Chiriac C."/>
            <person name="Salcher M."/>
            <person name="Ghai R."/>
            <person name="Kavagutti S V."/>
        </authorList>
    </citation>
    <scope>NUCLEOTIDE SEQUENCE</scope>
</reference>
<protein>
    <submittedName>
        <fullName evidence="2">Unannotated protein</fullName>
    </submittedName>
</protein>
<sequence length="289" mass="30181">MSTHRTDAAPLPGSDEAYVREVLDSAMSGTRPPVDLPSAALTRGRRLRTRRRVTLAAGVVATSLAVGVSAPWLLAGDDRPVRGDDVVATQPPGPDPVAAAPSGWWDMPSRTMVNRLTEVLPSGVVLVDTGDLEADSPQGSMGRGFINPTVGTSMDGAVVTGNVNLIMWPARTTPVNLEGVGPEEATFEVGVQASRLTCPGDLGPSTTSCTEIRGSGGQPAGRRSTTAMGDLRIIEVVVVSGDGIVYGATANTDDDKWGAESQVTAPRPPLTMAQLEAIVRDQVWTSYQP</sequence>
<proteinExistence type="predicted"/>
<dbReference type="EMBL" id="CAFBMW010000001">
    <property type="protein sequence ID" value="CAB4914563.1"/>
    <property type="molecule type" value="Genomic_DNA"/>
</dbReference>
<keyword evidence="1" id="KW-1133">Transmembrane helix</keyword>
<gene>
    <name evidence="2" type="ORF">UFOPK3662_00226</name>
</gene>